<dbReference type="EMBL" id="CP104874">
    <property type="protein sequence ID" value="WWF04095.1"/>
    <property type="molecule type" value="Genomic_DNA"/>
</dbReference>
<organism evidence="2 3">
    <name type="scientific">Janibacter terrae</name>
    <dbReference type="NCBI Taxonomy" id="103817"/>
    <lineage>
        <taxon>Bacteria</taxon>
        <taxon>Bacillati</taxon>
        <taxon>Actinomycetota</taxon>
        <taxon>Actinomycetes</taxon>
        <taxon>Micrococcales</taxon>
        <taxon>Intrasporangiaceae</taxon>
        <taxon>Janibacter</taxon>
    </lineage>
</organism>
<gene>
    <name evidence="2" type="ORF">N5P18_10320</name>
</gene>
<feature type="region of interest" description="Disordered" evidence="1">
    <location>
        <begin position="1"/>
        <end position="30"/>
    </location>
</feature>
<reference evidence="2 3" key="1">
    <citation type="submission" date="2022-09" db="EMBL/GenBank/DDBJ databases">
        <title>Complete genome sequence of Janibacter terrae strain COS04-44, PCL-degrading bacteria isolated from oil spilled coast.</title>
        <authorList>
            <person name="Park H."/>
            <person name="Kim J.Y."/>
            <person name="An S.H."/>
            <person name="Lee C.M."/>
            <person name="Weon H.-Y."/>
        </authorList>
    </citation>
    <scope>NUCLEOTIDE SEQUENCE [LARGE SCALE GENOMIC DNA]</scope>
    <source>
        <strain evidence="2 3">COS04-44</strain>
    </source>
</reference>
<dbReference type="RefSeq" id="WP_068321366.1">
    <property type="nucleotide sequence ID" value="NZ_CP104874.1"/>
</dbReference>
<evidence type="ECO:0000313" key="2">
    <source>
        <dbReference type="EMBL" id="WWF04095.1"/>
    </source>
</evidence>
<proteinExistence type="predicted"/>
<evidence type="ECO:0000313" key="3">
    <source>
        <dbReference type="Proteomes" id="UP001381003"/>
    </source>
</evidence>
<keyword evidence="3" id="KW-1185">Reference proteome</keyword>
<name>A0ABZ2FBJ2_9MICO</name>
<accession>A0ABZ2FBJ2</accession>
<dbReference type="Proteomes" id="UP001381003">
    <property type="component" value="Chromosome"/>
</dbReference>
<protein>
    <submittedName>
        <fullName evidence="2">Uncharacterized protein</fullName>
    </submittedName>
</protein>
<sequence length="104" mass="11354">MSDKIHPDLGDAQPGPDVKDEPDPVPGVISTEEWQGIGNEFTGVLFRKVRTNNGERLQLFVPRRGHSVTLDPMQLEIVAAQDPAFFSHLHAKELGAVSQDAPDA</sequence>
<evidence type="ECO:0000256" key="1">
    <source>
        <dbReference type="SAM" id="MobiDB-lite"/>
    </source>
</evidence>